<reference evidence="1" key="1">
    <citation type="submission" date="2017-05" db="EMBL/GenBank/DDBJ databases">
        <title>Complete sequence of plasmid p205880-NR1.</title>
        <authorList>
            <person name="Wang S."/>
            <person name="Zhou D."/>
        </authorList>
    </citation>
    <scope>NUCLEOTIDE SEQUENCE</scope>
    <source>
        <strain evidence="1">205880</strain>
        <plasmid evidence="1">p205880-NR1</plasmid>
    </source>
</reference>
<proteinExistence type="predicted"/>
<protein>
    <submittedName>
        <fullName evidence="1">Uncharacterized protein</fullName>
    </submittedName>
</protein>
<geneLocation type="plasmid" evidence="1">
    <name>p205880-NR1</name>
</geneLocation>
<keyword evidence="1" id="KW-0614">Plasmid</keyword>
<dbReference type="EMBL" id="MF144193">
    <property type="protein sequence ID" value="ASK37262.1"/>
    <property type="molecule type" value="Genomic_DNA"/>
</dbReference>
<organism evidence="1">
    <name type="scientific">Klebsiella pneumoniae</name>
    <dbReference type="NCBI Taxonomy" id="573"/>
    <lineage>
        <taxon>Bacteria</taxon>
        <taxon>Pseudomonadati</taxon>
        <taxon>Pseudomonadota</taxon>
        <taxon>Gammaproteobacteria</taxon>
        <taxon>Enterobacterales</taxon>
        <taxon>Enterobacteriaceae</taxon>
        <taxon>Klebsiella/Raoultella group</taxon>
        <taxon>Klebsiella</taxon>
        <taxon>Klebsiella pneumoniae complex</taxon>
    </lineage>
</organism>
<sequence length="46" mass="5156">MPFEILSMSERVAAGMSSRRFLRSILGTVPNQHVVILTMGKIHDTK</sequence>
<accession>A0A220SUU7</accession>
<evidence type="ECO:0000313" key="1">
    <source>
        <dbReference type="EMBL" id="ASK37262.1"/>
    </source>
</evidence>
<dbReference type="AlphaFoldDB" id="A0A220SUU7"/>
<name>A0A220SUU7_KLEPN</name>